<dbReference type="InterPro" id="IPR000477">
    <property type="entry name" value="RT_dom"/>
</dbReference>
<name>A0A164P9L6_9CRUS</name>
<dbReference type="Pfam" id="PF00078">
    <property type="entry name" value="RVT_1"/>
    <property type="match status" value="1"/>
</dbReference>
<dbReference type="InterPro" id="IPR043128">
    <property type="entry name" value="Rev_trsase/Diguanyl_cyclase"/>
</dbReference>
<reference evidence="2 3" key="1">
    <citation type="submission" date="2016-03" db="EMBL/GenBank/DDBJ databases">
        <title>EvidentialGene: Evidence-directed Construction of Genes on Genomes.</title>
        <authorList>
            <person name="Gilbert D.G."/>
            <person name="Choi J.-H."/>
            <person name="Mockaitis K."/>
            <person name="Colbourne J."/>
            <person name="Pfrender M."/>
        </authorList>
    </citation>
    <scope>NUCLEOTIDE SEQUENCE [LARGE SCALE GENOMIC DNA]</scope>
    <source>
        <strain evidence="2 3">Xinb3</strain>
        <tissue evidence="2">Complete organism</tissue>
    </source>
</reference>
<dbReference type="CDD" id="cd03714">
    <property type="entry name" value="RT_DIRS1"/>
    <property type="match status" value="1"/>
</dbReference>
<dbReference type="SUPFAM" id="SSF56672">
    <property type="entry name" value="DNA/RNA polymerases"/>
    <property type="match status" value="1"/>
</dbReference>
<evidence type="ECO:0000313" key="2">
    <source>
        <dbReference type="EMBL" id="KZS06633.1"/>
    </source>
</evidence>
<dbReference type="Gene3D" id="3.30.70.270">
    <property type="match status" value="1"/>
</dbReference>
<accession>A0A164P9L6</accession>
<gene>
    <name evidence="2" type="ORF">APZ42_029853</name>
</gene>
<feature type="domain" description="Reverse transcriptase" evidence="1">
    <location>
        <begin position="77"/>
        <end position="196"/>
    </location>
</feature>
<dbReference type="InterPro" id="IPR043502">
    <property type="entry name" value="DNA/RNA_pol_sf"/>
</dbReference>
<dbReference type="Proteomes" id="UP000076858">
    <property type="component" value="Unassembled WGS sequence"/>
</dbReference>
<dbReference type="PANTHER" id="PTHR33050">
    <property type="entry name" value="REVERSE TRANSCRIPTASE DOMAIN-CONTAINING PROTEIN"/>
    <property type="match status" value="1"/>
</dbReference>
<dbReference type="GO" id="GO:0071897">
    <property type="term" value="P:DNA biosynthetic process"/>
    <property type="evidence" value="ECO:0007669"/>
    <property type="project" value="UniProtKB-ARBA"/>
</dbReference>
<dbReference type="PANTHER" id="PTHR33050:SF7">
    <property type="entry name" value="RIBONUCLEASE H"/>
    <property type="match status" value="1"/>
</dbReference>
<evidence type="ECO:0000313" key="3">
    <source>
        <dbReference type="Proteomes" id="UP000076858"/>
    </source>
</evidence>
<dbReference type="AlphaFoldDB" id="A0A164P9L6"/>
<dbReference type="InterPro" id="IPR052055">
    <property type="entry name" value="Hepadnavirus_pol/RT"/>
</dbReference>
<organism evidence="2 3">
    <name type="scientific">Daphnia magna</name>
    <dbReference type="NCBI Taxonomy" id="35525"/>
    <lineage>
        <taxon>Eukaryota</taxon>
        <taxon>Metazoa</taxon>
        <taxon>Ecdysozoa</taxon>
        <taxon>Arthropoda</taxon>
        <taxon>Crustacea</taxon>
        <taxon>Branchiopoda</taxon>
        <taxon>Diplostraca</taxon>
        <taxon>Cladocera</taxon>
        <taxon>Anomopoda</taxon>
        <taxon>Daphniidae</taxon>
        <taxon>Daphnia</taxon>
    </lineage>
</organism>
<dbReference type="OrthoDB" id="5978043at2759"/>
<protein>
    <recommendedName>
        <fullName evidence="1">Reverse transcriptase domain-containing protein</fullName>
    </recommendedName>
</protein>
<evidence type="ECO:0000259" key="1">
    <source>
        <dbReference type="Pfam" id="PF00078"/>
    </source>
</evidence>
<comment type="caution">
    <text evidence="2">The sequence shown here is derived from an EMBL/GenBank/DDBJ whole genome shotgun (WGS) entry which is preliminary data.</text>
</comment>
<dbReference type="EMBL" id="LRGB01002663">
    <property type="protein sequence ID" value="KZS06633.1"/>
    <property type="molecule type" value="Genomic_DNA"/>
</dbReference>
<keyword evidence="3" id="KW-1185">Reference proteome</keyword>
<sequence>MGVDTILVTIMSSRARSPSVESVSEILLHPNDDMYGNLDFHAATVHIGSRRATRSSPARSRLEYRASRDRSPLRRFSSIEHRGQFREQGVGVREPFCKFLRFSWNGRIFEFRCMAFGLAPAPRVFTKLMKVVMAGLRKREIRLVIYLDDLLFFSSTREGALSDLSLAISLLESLGFIIKWVKSVAIPTQIIQYLGIVALEANTVSLRIIASVLGNFNRGIPTIPFAQSHYRSMQRFYISESKKAHGNLSVRHVLPLAARVDLEWWLANLASVNGKQFFPESSGCGDMFRRFIIRLVLSLQWRHGAEPLDVTAAVRLTEFCESRRLSVEAVHLAGVLNVVADRESRSECDSSDWMLCRNTFDRVNGFSRRERVFFCLAWNAQLPNFFSWGPQPGAAGVNAFARNWKGLSGYAFPPFALIFKCLEKISRERANIVLVCPVWPTQPWFPVLLELVCDVPLILKLTASLLSLRSGFPIHF</sequence>
<proteinExistence type="predicted"/>